<dbReference type="EMBL" id="HBNS01002485">
    <property type="protein sequence ID" value="CAE4581952.1"/>
    <property type="molecule type" value="Transcribed_RNA"/>
</dbReference>
<name>A0A6V2AN04_9STRA</name>
<evidence type="ECO:0000313" key="1">
    <source>
        <dbReference type="EMBL" id="CAE4581952.1"/>
    </source>
</evidence>
<accession>A0A6V2AN04</accession>
<dbReference type="AlphaFoldDB" id="A0A6V2AN04"/>
<proteinExistence type="predicted"/>
<organism evidence="1">
    <name type="scientific">Ditylum brightwellii</name>
    <dbReference type="NCBI Taxonomy" id="49249"/>
    <lineage>
        <taxon>Eukaryota</taxon>
        <taxon>Sar</taxon>
        <taxon>Stramenopiles</taxon>
        <taxon>Ochrophyta</taxon>
        <taxon>Bacillariophyta</taxon>
        <taxon>Mediophyceae</taxon>
        <taxon>Lithodesmiophycidae</taxon>
        <taxon>Lithodesmiales</taxon>
        <taxon>Lithodesmiaceae</taxon>
        <taxon>Ditylum</taxon>
    </lineage>
</organism>
<reference evidence="1" key="1">
    <citation type="submission" date="2021-01" db="EMBL/GenBank/DDBJ databases">
        <authorList>
            <person name="Corre E."/>
            <person name="Pelletier E."/>
            <person name="Niang G."/>
            <person name="Scheremetjew M."/>
            <person name="Finn R."/>
            <person name="Kale V."/>
            <person name="Holt S."/>
            <person name="Cochrane G."/>
            <person name="Meng A."/>
            <person name="Brown T."/>
            <person name="Cohen L."/>
        </authorList>
    </citation>
    <scope>NUCLEOTIDE SEQUENCE</scope>
    <source>
        <strain evidence="1">GSO104</strain>
    </source>
</reference>
<sequence length="106" mass="12393">MFSGKEGIEGLMYVEECFRSIAHQLDYTTGMELFNNFEEILTDTTEEKWENLMSGIVDADKTDMRFNTEIALFYQTYCDNEARDIMFDYLKTLKCPVKVTPCDHSD</sequence>
<gene>
    <name evidence="1" type="ORF">DBRI00130_LOCUS2002</name>
</gene>
<protein>
    <submittedName>
        <fullName evidence="1">Uncharacterized protein</fullName>
    </submittedName>
</protein>